<dbReference type="PROSITE" id="PS50888">
    <property type="entry name" value="BHLH"/>
    <property type="match status" value="1"/>
</dbReference>
<proteinExistence type="predicted"/>
<evidence type="ECO:0000259" key="9">
    <source>
        <dbReference type="PROSITE" id="PS50888"/>
    </source>
</evidence>
<dbReference type="PANTHER" id="PTHR19290">
    <property type="entry name" value="BASIC HELIX-LOOP-HELIX PROTEIN NEUROGENIN-RELATED"/>
    <property type="match status" value="1"/>
</dbReference>
<dbReference type="GO" id="GO:0070888">
    <property type="term" value="F:E-box binding"/>
    <property type="evidence" value="ECO:0000318"/>
    <property type="project" value="GO_Central"/>
</dbReference>
<evidence type="ECO:0000256" key="4">
    <source>
        <dbReference type="ARBA" id="ARBA00022902"/>
    </source>
</evidence>
<dbReference type="FunCoup" id="A0A139WM50">
    <property type="interactions" value="10"/>
</dbReference>
<dbReference type="InterPro" id="IPR050359">
    <property type="entry name" value="bHLH_transcription_factors"/>
</dbReference>
<gene>
    <name evidence="10" type="primary">AUGUSTUS-3.0.2_32304</name>
    <name evidence="10" type="ORF">TcasGA2_TC032304</name>
</gene>
<dbReference type="GO" id="GO:0000981">
    <property type="term" value="F:DNA-binding transcription factor activity, RNA polymerase II-specific"/>
    <property type="evidence" value="ECO:0000318"/>
    <property type="project" value="GO_Central"/>
</dbReference>
<dbReference type="GO" id="GO:0048663">
    <property type="term" value="P:neuron fate commitment"/>
    <property type="evidence" value="ECO:0000318"/>
    <property type="project" value="GO_Central"/>
</dbReference>
<keyword evidence="2" id="KW-0217">Developmental protein</keyword>
<dbReference type="GO" id="GO:0005634">
    <property type="term" value="C:nucleus"/>
    <property type="evidence" value="ECO:0000318"/>
    <property type="project" value="GO_Central"/>
</dbReference>
<sequence length="141" mass="16767">MDVMNSEHQYPNYYNFLYHHPQSGYDPPETYDINTFDSFVSTTSSLSEDNFKQHQEQKNTRGRKRSVRERLPSPTVMKRRRLAANARERRRMNGLNEAFDRLRQVIPSLDADHKLSKFETLQMAQTYIAALRELLERDAQR</sequence>
<dbReference type="eggNOG" id="KOG4395">
    <property type="taxonomic scope" value="Eukaryota"/>
</dbReference>
<dbReference type="Pfam" id="PF00010">
    <property type="entry name" value="HLH"/>
    <property type="match status" value="1"/>
</dbReference>
<dbReference type="AlphaFoldDB" id="A0A139WM50"/>
<evidence type="ECO:0000256" key="7">
    <source>
        <dbReference type="ARBA" id="ARBA00023242"/>
    </source>
</evidence>
<reference evidence="10 11" key="1">
    <citation type="journal article" date="2008" name="Nature">
        <title>The genome of the model beetle and pest Tribolium castaneum.</title>
        <authorList>
            <consortium name="Tribolium Genome Sequencing Consortium"/>
            <person name="Richards S."/>
            <person name="Gibbs R.A."/>
            <person name="Weinstock G.M."/>
            <person name="Brown S.J."/>
            <person name="Denell R."/>
            <person name="Beeman R.W."/>
            <person name="Gibbs R."/>
            <person name="Beeman R.W."/>
            <person name="Brown S.J."/>
            <person name="Bucher G."/>
            <person name="Friedrich M."/>
            <person name="Grimmelikhuijzen C.J."/>
            <person name="Klingler M."/>
            <person name="Lorenzen M."/>
            <person name="Richards S."/>
            <person name="Roth S."/>
            <person name="Schroder R."/>
            <person name="Tautz D."/>
            <person name="Zdobnov E.M."/>
            <person name="Muzny D."/>
            <person name="Gibbs R.A."/>
            <person name="Weinstock G.M."/>
            <person name="Attaway T."/>
            <person name="Bell S."/>
            <person name="Buhay C.J."/>
            <person name="Chandrabose M.N."/>
            <person name="Chavez D."/>
            <person name="Clerk-Blankenburg K.P."/>
            <person name="Cree A."/>
            <person name="Dao M."/>
            <person name="Davis C."/>
            <person name="Chacko J."/>
            <person name="Dinh H."/>
            <person name="Dugan-Rocha S."/>
            <person name="Fowler G."/>
            <person name="Garner T.T."/>
            <person name="Garnes J."/>
            <person name="Gnirke A."/>
            <person name="Hawes A."/>
            <person name="Hernandez J."/>
            <person name="Hines S."/>
            <person name="Holder M."/>
            <person name="Hume J."/>
            <person name="Jhangiani S.N."/>
            <person name="Joshi V."/>
            <person name="Khan Z.M."/>
            <person name="Jackson L."/>
            <person name="Kovar C."/>
            <person name="Kowis A."/>
            <person name="Lee S."/>
            <person name="Lewis L.R."/>
            <person name="Margolis J."/>
            <person name="Morgan M."/>
            <person name="Nazareth L.V."/>
            <person name="Nguyen N."/>
            <person name="Okwuonu G."/>
            <person name="Parker D."/>
            <person name="Richards S."/>
            <person name="Ruiz S.J."/>
            <person name="Santibanez J."/>
            <person name="Savard J."/>
            <person name="Scherer S.E."/>
            <person name="Schneider B."/>
            <person name="Sodergren E."/>
            <person name="Tautz D."/>
            <person name="Vattahil S."/>
            <person name="Villasana D."/>
            <person name="White C.S."/>
            <person name="Wright R."/>
            <person name="Park Y."/>
            <person name="Beeman R.W."/>
            <person name="Lord J."/>
            <person name="Oppert B."/>
            <person name="Lorenzen M."/>
            <person name="Brown S."/>
            <person name="Wang L."/>
            <person name="Savard J."/>
            <person name="Tautz D."/>
            <person name="Richards S."/>
            <person name="Weinstock G."/>
            <person name="Gibbs R.A."/>
            <person name="Liu Y."/>
            <person name="Worley K."/>
            <person name="Weinstock G."/>
            <person name="Elsik C.G."/>
            <person name="Reese J.T."/>
            <person name="Elhaik E."/>
            <person name="Landan G."/>
            <person name="Graur D."/>
            <person name="Arensburger P."/>
            <person name="Atkinson P."/>
            <person name="Beeman R.W."/>
            <person name="Beidler J."/>
            <person name="Brown S.J."/>
            <person name="Demuth J.P."/>
            <person name="Drury D.W."/>
            <person name="Du Y.Z."/>
            <person name="Fujiwara H."/>
            <person name="Lorenzen M."/>
            <person name="Maselli V."/>
            <person name="Osanai M."/>
            <person name="Park Y."/>
            <person name="Robertson H.M."/>
            <person name="Tu Z."/>
            <person name="Wang J.J."/>
            <person name="Wang S."/>
            <person name="Richards S."/>
            <person name="Song H."/>
            <person name="Zhang L."/>
            <person name="Sodergren E."/>
            <person name="Werner D."/>
            <person name="Stanke M."/>
            <person name="Morgenstern B."/>
            <person name="Solovyev V."/>
            <person name="Kosarev P."/>
            <person name="Brown G."/>
            <person name="Chen H.C."/>
            <person name="Ermolaeva O."/>
            <person name="Hlavina W."/>
            <person name="Kapustin Y."/>
            <person name="Kiryutin B."/>
            <person name="Kitts P."/>
            <person name="Maglott D."/>
            <person name="Pruitt K."/>
            <person name="Sapojnikov V."/>
            <person name="Souvorov A."/>
            <person name="Mackey A.J."/>
            <person name="Waterhouse R.M."/>
            <person name="Wyder S."/>
            <person name="Zdobnov E.M."/>
            <person name="Zdobnov E.M."/>
            <person name="Wyder S."/>
            <person name="Kriventseva E.V."/>
            <person name="Kadowaki T."/>
            <person name="Bork P."/>
            <person name="Aranda M."/>
            <person name="Bao R."/>
            <person name="Beermann A."/>
            <person name="Berns N."/>
            <person name="Bolognesi R."/>
            <person name="Bonneton F."/>
            <person name="Bopp D."/>
            <person name="Brown S.J."/>
            <person name="Bucher G."/>
            <person name="Butts T."/>
            <person name="Chaumot A."/>
            <person name="Denell R.E."/>
            <person name="Ferrier D.E."/>
            <person name="Friedrich M."/>
            <person name="Gordon C.M."/>
            <person name="Jindra M."/>
            <person name="Klingler M."/>
            <person name="Lan Q."/>
            <person name="Lattorff H.M."/>
            <person name="Laudet V."/>
            <person name="von Levetsow C."/>
            <person name="Liu Z."/>
            <person name="Lutz R."/>
            <person name="Lynch J.A."/>
            <person name="da Fonseca R.N."/>
            <person name="Posnien N."/>
            <person name="Reuter R."/>
            <person name="Roth S."/>
            <person name="Savard J."/>
            <person name="Schinko J.B."/>
            <person name="Schmitt C."/>
            <person name="Schoppmeier M."/>
            <person name="Schroder R."/>
            <person name="Shippy T.D."/>
            <person name="Simonnet F."/>
            <person name="Marques-Souza H."/>
            <person name="Tautz D."/>
            <person name="Tomoyasu Y."/>
            <person name="Trauner J."/>
            <person name="Van der Zee M."/>
            <person name="Vervoort M."/>
            <person name="Wittkopp N."/>
            <person name="Wimmer E.A."/>
            <person name="Yang X."/>
            <person name="Jones A.K."/>
            <person name="Sattelle D.B."/>
            <person name="Ebert P.R."/>
            <person name="Nelson D."/>
            <person name="Scott J.G."/>
            <person name="Beeman R.W."/>
            <person name="Muthukrishnan S."/>
            <person name="Kramer K.J."/>
            <person name="Arakane Y."/>
            <person name="Beeman R.W."/>
            <person name="Zhu Q."/>
            <person name="Hogenkamp D."/>
            <person name="Dixit R."/>
            <person name="Oppert B."/>
            <person name="Jiang H."/>
            <person name="Zou Z."/>
            <person name="Marshall J."/>
            <person name="Elpidina E."/>
            <person name="Vinokurov K."/>
            <person name="Oppert C."/>
            <person name="Zou Z."/>
            <person name="Evans J."/>
            <person name="Lu Z."/>
            <person name="Zhao P."/>
            <person name="Sumathipala N."/>
            <person name="Altincicek B."/>
            <person name="Vilcinskas A."/>
            <person name="Williams M."/>
            <person name="Hultmark D."/>
            <person name="Hetru C."/>
            <person name="Jiang H."/>
            <person name="Grimmelikhuijzen C.J."/>
            <person name="Hauser F."/>
            <person name="Cazzamali G."/>
            <person name="Williamson M."/>
            <person name="Park Y."/>
            <person name="Li B."/>
            <person name="Tanaka Y."/>
            <person name="Predel R."/>
            <person name="Neupert S."/>
            <person name="Schachtner J."/>
            <person name="Verleyen P."/>
            <person name="Raible F."/>
            <person name="Bork P."/>
            <person name="Friedrich M."/>
            <person name="Walden K.K."/>
            <person name="Robertson H.M."/>
            <person name="Angeli S."/>
            <person name="Foret S."/>
            <person name="Bucher G."/>
            <person name="Schuetz S."/>
            <person name="Maleszka R."/>
            <person name="Wimmer E.A."/>
            <person name="Beeman R.W."/>
            <person name="Lorenzen M."/>
            <person name="Tomoyasu Y."/>
            <person name="Miller S.C."/>
            <person name="Grossmann D."/>
            <person name="Bucher G."/>
        </authorList>
    </citation>
    <scope>NUCLEOTIDE SEQUENCE [LARGE SCALE GENOMIC DNA]</scope>
    <source>
        <strain evidence="10 11">Georgia GA2</strain>
    </source>
</reference>
<dbReference type="GO" id="GO:0045944">
    <property type="term" value="P:positive regulation of transcription by RNA polymerase II"/>
    <property type="evidence" value="ECO:0000318"/>
    <property type="project" value="GO_Central"/>
</dbReference>
<feature type="domain" description="BHLH" evidence="9">
    <location>
        <begin position="79"/>
        <end position="131"/>
    </location>
</feature>
<dbReference type="KEGG" id="tca:663089"/>
<evidence type="ECO:0000256" key="3">
    <source>
        <dbReference type="ARBA" id="ARBA00022782"/>
    </source>
</evidence>
<evidence type="ECO:0000256" key="1">
    <source>
        <dbReference type="ARBA" id="ARBA00004123"/>
    </source>
</evidence>
<dbReference type="EMBL" id="KQ971318">
    <property type="protein sequence ID" value="KYB28964.1"/>
    <property type="molecule type" value="Genomic_DNA"/>
</dbReference>
<dbReference type="FunFam" id="4.10.280.10:FF:000025">
    <property type="entry name" value="protein atonal homolog 7"/>
    <property type="match status" value="1"/>
</dbReference>
<keyword evidence="5" id="KW-0805">Transcription regulation</keyword>
<dbReference type="OrthoDB" id="6161578at2759"/>
<dbReference type="OMA" id="DVMNSEH"/>
<feature type="region of interest" description="Disordered" evidence="8">
    <location>
        <begin position="45"/>
        <end position="80"/>
    </location>
</feature>
<dbReference type="Proteomes" id="UP000007266">
    <property type="component" value="Linkage group 3"/>
</dbReference>
<reference evidence="10 11" key="2">
    <citation type="journal article" date="2010" name="Nucleic Acids Res.">
        <title>BeetleBase in 2010: revisions to provide comprehensive genomic information for Tribolium castaneum.</title>
        <authorList>
            <person name="Kim H.S."/>
            <person name="Murphy T."/>
            <person name="Xia J."/>
            <person name="Caragea D."/>
            <person name="Park Y."/>
            <person name="Beeman R.W."/>
            <person name="Lorenzen M.D."/>
            <person name="Butcher S."/>
            <person name="Manak J.R."/>
            <person name="Brown S.J."/>
        </authorList>
    </citation>
    <scope>GENOME REANNOTATION</scope>
    <source>
        <strain evidence="10 11">Georgia GA2</strain>
    </source>
</reference>
<protein>
    <submittedName>
        <fullName evidence="10">Protein atonal-like Protein</fullName>
    </submittedName>
</protein>
<dbReference type="STRING" id="7070.A0A139WM50"/>
<dbReference type="Gene3D" id="4.10.280.10">
    <property type="entry name" value="Helix-loop-helix DNA-binding domain"/>
    <property type="match status" value="1"/>
</dbReference>
<keyword evidence="7" id="KW-0539">Nucleus</keyword>
<organism evidence="10 11">
    <name type="scientific">Tribolium castaneum</name>
    <name type="common">Red flour beetle</name>
    <dbReference type="NCBI Taxonomy" id="7070"/>
    <lineage>
        <taxon>Eukaryota</taxon>
        <taxon>Metazoa</taxon>
        <taxon>Ecdysozoa</taxon>
        <taxon>Arthropoda</taxon>
        <taxon>Hexapoda</taxon>
        <taxon>Insecta</taxon>
        <taxon>Pterygota</taxon>
        <taxon>Neoptera</taxon>
        <taxon>Endopterygota</taxon>
        <taxon>Coleoptera</taxon>
        <taxon>Polyphaga</taxon>
        <taxon>Cucujiformia</taxon>
        <taxon>Tenebrionidae</taxon>
        <taxon>Tenebrionidae incertae sedis</taxon>
        <taxon>Tribolium</taxon>
    </lineage>
</organism>
<dbReference type="InterPro" id="IPR036638">
    <property type="entry name" value="HLH_DNA-bd_sf"/>
</dbReference>
<dbReference type="SUPFAM" id="SSF47459">
    <property type="entry name" value="HLH, helix-loop-helix DNA-binding domain"/>
    <property type="match status" value="1"/>
</dbReference>
<dbReference type="GO" id="GO:0061564">
    <property type="term" value="P:axon development"/>
    <property type="evidence" value="ECO:0000318"/>
    <property type="project" value="GO_Central"/>
</dbReference>
<evidence type="ECO:0000313" key="10">
    <source>
        <dbReference type="EMBL" id="KYB28964.1"/>
    </source>
</evidence>
<dbReference type="InterPro" id="IPR011598">
    <property type="entry name" value="bHLH_dom"/>
</dbReference>
<dbReference type="CDD" id="cd11430">
    <property type="entry name" value="bHLH_TS_ATOH1_like"/>
    <property type="match status" value="1"/>
</dbReference>
<keyword evidence="11" id="KW-1185">Reference proteome</keyword>
<dbReference type="GO" id="GO:0046982">
    <property type="term" value="F:protein heterodimerization activity"/>
    <property type="evidence" value="ECO:0007669"/>
    <property type="project" value="UniProtKB-ARBA"/>
</dbReference>
<comment type="subcellular location">
    <subcellularLocation>
        <location evidence="1">Nucleus</location>
    </subcellularLocation>
</comment>
<dbReference type="SMART" id="SM00353">
    <property type="entry name" value="HLH"/>
    <property type="match status" value="1"/>
</dbReference>
<dbReference type="GO" id="GO:0007423">
    <property type="term" value="P:sensory organ development"/>
    <property type="evidence" value="ECO:0000318"/>
    <property type="project" value="GO_Central"/>
</dbReference>
<accession>A0A139WM50</accession>
<keyword evidence="4" id="KW-0524">Neurogenesis</keyword>
<evidence type="ECO:0000256" key="5">
    <source>
        <dbReference type="ARBA" id="ARBA00023015"/>
    </source>
</evidence>
<name>A0A139WM50_TRICA</name>
<dbReference type="InParanoid" id="A0A139WM50"/>
<evidence type="ECO:0000256" key="8">
    <source>
        <dbReference type="SAM" id="MobiDB-lite"/>
    </source>
</evidence>
<feature type="compositionally biased region" description="Basic and acidic residues" evidence="8">
    <location>
        <begin position="49"/>
        <end position="59"/>
    </location>
</feature>
<keyword evidence="3" id="KW-0221">Differentiation</keyword>
<evidence type="ECO:0000256" key="6">
    <source>
        <dbReference type="ARBA" id="ARBA00023163"/>
    </source>
</evidence>
<keyword evidence="6" id="KW-0804">Transcription</keyword>
<evidence type="ECO:0000313" key="11">
    <source>
        <dbReference type="Proteomes" id="UP000007266"/>
    </source>
</evidence>
<dbReference type="PANTHER" id="PTHR19290:SF162">
    <property type="entry name" value="TRANSCRIPTION FACTOR ATOH7"/>
    <property type="match status" value="1"/>
</dbReference>
<evidence type="ECO:0000256" key="2">
    <source>
        <dbReference type="ARBA" id="ARBA00022473"/>
    </source>
</evidence>
<dbReference type="GO" id="GO:0016360">
    <property type="term" value="P:sensory organ precursor cell fate determination"/>
    <property type="evidence" value="ECO:0007669"/>
    <property type="project" value="UniProtKB-ARBA"/>
</dbReference>